<dbReference type="OrthoDB" id="345351at2"/>
<evidence type="ECO:0000313" key="1">
    <source>
        <dbReference type="EMBL" id="AOP33867.1"/>
    </source>
</evidence>
<proteinExistence type="predicted"/>
<reference evidence="1 2" key="1">
    <citation type="submission" date="2016-04" db="EMBL/GenBank/DDBJ databases">
        <title>Complete genome seqeunce of Leptospira alstonii serovar Room22.</title>
        <authorList>
            <person name="Nally J.E."/>
            <person name="Bayles D.O."/>
            <person name="Hurley D."/>
            <person name="Fanning S."/>
            <person name="McMahon B.J."/>
            <person name="Arent Z."/>
        </authorList>
    </citation>
    <scope>NUCLEOTIDE SEQUENCE [LARGE SCALE GENOMIC DNA]</scope>
    <source>
        <strain evidence="1 2">GWTS #1</strain>
    </source>
</reference>
<organism evidence="1 2">
    <name type="scientific">Leptospira tipperaryensis</name>
    <dbReference type="NCBI Taxonomy" id="2564040"/>
    <lineage>
        <taxon>Bacteria</taxon>
        <taxon>Pseudomonadati</taxon>
        <taxon>Spirochaetota</taxon>
        <taxon>Spirochaetia</taxon>
        <taxon>Leptospirales</taxon>
        <taxon>Leptospiraceae</taxon>
        <taxon>Leptospira</taxon>
    </lineage>
</organism>
<evidence type="ECO:0000313" key="2">
    <source>
        <dbReference type="Proteomes" id="UP000094197"/>
    </source>
</evidence>
<accession>A0A1D7UW93</accession>
<dbReference type="AlphaFoldDB" id="A0A1D7UW93"/>
<name>A0A1D7UW93_9LEPT</name>
<evidence type="ECO:0008006" key="3">
    <source>
        <dbReference type="Google" id="ProtNLM"/>
    </source>
</evidence>
<sequence>MIWENLENSLWMKSYTKSLILFLFCFLSFSETPALDPLDPNLAYYSPSTPFVLNLLKIRFPEKGEVKTNGNGNHWKVIPTQGRAWMLILREWEGPLREESLESLLKDLFPNSKNFTIPKLGGMLGIGAERKEIVAGNPLTVRYYLFQKKEKIVSIYLAFDSENKTISDFFQTPKNFLEPISQDSF</sequence>
<dbReference type="Proteomes" id="UP000094197">
    <property type="component" value="Chromosome 1"/>
</dbReference>
<dbReference type="EMBL" id="CP015217">
    <property type="protein sequence ID" value="AOP33867.1"/>
    <property type="molecule type" value="Genomic_DNA"/>
</dbReference>
<dbReference type="KEGG" id="laj:A0128_08440"/>
<protein>
    <recommendedName>
        <fullName evidence="3">Acyltransferase</fullName>
    </recommendedName>
</protein>
<keyword evidence="2" id="KW-1185">Reference proteome</keyword>
<gene>
    <name evidence="1" type="ORF">A0128_08440</name>
</gene>